<name>A0A059BB32_EUCGR</name>
<dbReference type="Gramene" id="KCW63101">
    <property type="protein sequence ID" value="KCW63101"/>
    <property type="gene ID" value="EUGRSUZ_G00709"/>
</dbReference>
<evidence type="ECO:0000313" key="1">
    <source>
        <dbReference type="EMBL" id="KCW63101.1"/>
    </source>
</evidence>
<proteinExistence type="predicted"/>
<sequence>MLLECNRETFRRSLPCPIYTNFSYTDHNHREKANTSMTGTYMSNVKLKLFDSSKRSSNKVLSNYWFNLTK</sequence>
<dbReference type="AlphaFoldDB" id="A0A059BB32"/>
<reference evidence="1" key="1">
    <citation type="submission" date="2013-07" db="EMBL/GenBank/DDBJ databases">
        <title>The genome of Eucalyptus grandis.</title>
        <authorList>
            <person name="Schmutz J."/>
            <person name="Hayes R."/>
            <person name="Myburg A."/>
            <person name="Tuskan G."/>
            <person name="Grattapaglia D."/>
            <person name="Rokhsar D.S."/>
        </authorList>
    </citation>
    <scope>NUCLEOTIDE SEQUENCE</scope>
    <source>
        <tissue evidence="1">Leaf extractions</tissue>
    </source>
</reference>
<protein>
    <submittedName>
        <fullName evidence="1">Uncharacterized protein</fullName>
    </submittedName>
</protein>
<organism evidence="1">
    <name type="scientific">Eucalyptus grandis</name>
    <name type="common">Flooded gum</name>
    <dbReference type="NCBI Taxonomy" id="71139"/>
    <lineage>
        <taxon>Eukaryota</taxon>
        <taxon>Viridiplantae</taxon>
        <taxon>Streptophyta</taxon>
        <taxon>Embryophyta</taxon>
        <taxon>Tracheophyta</taxon>
        <taxon>Spermatophyta</taxon>
        <taxon>Magnoliopsida</taxon>
        <taxon>eudicotyledons</taxon>
        <taxon>Gunneridae</taxon>
        <taxon>Pentapetalae</taxon>
        <taxon>rosids</taxon>
        <taxon>malvids</taxon>
        <taxon>Myrtales</taxon>
        <taxon>Myrtaceae</taxon>
        <taxon>Myrtoideae</taxon>
        <taxon>Eucalypteae</taxon>
        <taxon>Eucalyptus</taxon>
    </lineage>
</organism>
<accession>A0A059BB32</accession>
<gene>
    <name evidence="1" type="ORF">EUGRSUZ_G00709</name>
</gene>
<dbReference type="InParanoid" id="A0A059BB32"/>
<dbReference type="EMBL" id="KK198759">
    <property type="protein sequence ID" value="KCW63101.1"/>
    <property type="molecule type" value="Genomic_DNA"/>
</dbReference>